<protein>
    <recommendedName>
        <fullName evidence="4">Transmembrane protein</fullName>
    </recommendedName>
</protein>
<keyword evidence="1" id="KW-1133">Transmembrane helix</keyword>
<keyword evidence="1" id="KW-0472">Membrane</keyword>
<evidence type="ECO:0000256" key="1">
    <source>
        <dbReference type="SAM" id="Phobius"/>
    </source>
</evidence>
<keyword evidence="1" id="KW-0812">Transmembrane</keyword>
<organism evidence="2 3">
    <name type="scientific">Paramecium sonneborni</name>
    <dbReference type="NCBI Taxonomy" id="65129"/>
    <lineage>
        <taxon>Eukaryota</taxon>
        <taxon>Sar</taxon>
        <taxon>Alveolata</taxon>
        <taxon>Ciliophora</taxon>
        <taxon>Intramacronucleata</taxon>
        <taxon>Oligohymenophorea</taxon>
        <taxon>Peniculida</taxon>
        <taxon>Parameciidae</taxon>
        <taxon>Paramecium</taxon>
    </lineage>
</organism>
<sequence>MVTVIIKNKNLDIILIAFDFHPHYDTLLMKITKMELLFQKLLQFVFIYFFNQLNEQLFIYILKQFEELSFIQRIKLVALSRNLFHQENKQNHLSHQLSNQQTFNNCYWIFLFGCIKILVLSIITEYGFLLFNLILGTN</sequence>
<evidence type="ECO:0000313" key="3">
    <source>
        <dbReference type="Proteomes" id="UP000692954"/>
    </source>
</evidence>
<gene>
    <name evidence="2" type="ORF">PSON_ATCC_30995.1.T1630108</name>
</gene>
<evidence type="ECO:0008006" key="4">
    <source>
        <dbReference type="Google" id="ProtNLM"/>
    </source>
</evidence>
<keyword evidence="3" id="KW-1185">Reference proteome</keyword>
<accession>A0A8S1RCH8</accession>
<dbReference type="EMBL" id="CAJJDN010000163">
    <property type="protein sequence ID" value="CAD8125971.1"/>
    <property type="molecule type" value="Genomic_DNA"/>
</dbReference>
<name>A0A8S1RCH8_9CILI</name>
<dbReference type="Proteomes" id="UP000692954">
    <property type="component" value="Unassembled WGS sequence"/>
</dbReference>
<evidence type="ECO:0000313" key="2">
    <source>
        <dbReference type="EMBL" id="CAD8125971.1"/>
    </source>
</evidence>
<feature type="transmembrane region" description="Helical" evidence="1">
    <location>
        <begin position="107"/>
        <end position="135"/>
    </location>
</feature>
<reference evidence="2" key="1">
    <citation type="submission" date="2021-01" db="EMBL/GenBank/DDBJ databases">
        <authorList>
            <consortium name="Genoscope - CEA"/>
            <person name="William W."/>
        </authorList>
    </citation>
    <scope>NUCLEOTIDE SEQUENCE</scope>
</reference>
<comment type="caution">
    <text evidence="2">The sequence shown here is derived from an EMBL/GenBank/DDBJ whole genome shotgun (WGS) entry which is preliminary data.</text>
</comment>
<proteinExistence type="predicted"/>
<dbReference type="AlphaFoldDB" id="A0A8S1RCH8"/>